<dbReference type="OrthoDB" id="5859974at2759"/>
<evidence type="ECO:0000313" key="2">
    <source>
        <dbReference type="Proteomes" id="UP000053766"/>
    </source>
</evidence>
<organism evidence="1 2">
    <name type="scientific">Dictyocaulus viviparus</name>
    <name type="common">Bovine lungworm</name>
    <dbReference type="NCBI Taxonomy" id="29172"/>
    <lineage>
        <taxon>Eukaryota</taxon>
        <taxon>Metazoa</taxon>
        <taxon>Ecdysozoa</taxon>
        <taxon>Nematoda</taxon>
        <taxon>Chromadorea</taxon>
        <taxon>Rhabditida</taxon>
        <taxon>Rhabditina</taxon>
        <taxon>Rhabditomorpha</taxon>
        <taxon>Strongyloidea</taxon>
        <taxon>Metastrongylidae</taxon>
        <taxon>Dictyocaulus</taxon>
    </lineage>
</organism>
<sequence length="339" mass="39698">MGFYGEDDMFCNTSNFYEQQPDYSSCNAKYVCLDQPIKSEKEKRPNFVVKKENFYEEEEDYDDDREKCSIRLGKLRRIGLKSMPCLALRKHLKKVANGTEPNPWLSNVYSERSLRKFLRRFMLGMVIRACENEGVEDCELEPLHREAFKLILNLNDELIQSLSAFGNFSTELLRCAKNNCQKAFISRDVANILLSRIAGEYTQCQVPECPRTVESHDDVNYLIVEGGSYSDKLEMPDYEQAPSKLLCLCLFHNGIFELMFDIIHMEWNVYHNCLYHVREILKTKFFKNSDDVVDELPSDLIRSLVHFYMARYFCLWAFGDVELWKKNGCTFFQALFGSE</sequence>
<gene>
    <name evidence="1" type="ORF">DICVIV_06612</name>
</gene>
<evidence type="ECO:0000313" key="1">
    <source>
        <dbReference type="EMBL" id="KJH47311.1"/>
    </source>
</evidence>
<keyword evidence="2" id="KW-1185">Reference proteome</keyword>
<dbReference type="Proteomes" id="UP000053766">
    <property type="component" value="Unassembled WGS sequence"/>
</dbReference>
<reference evidence="1 2" key="1">
    <citation type="submission" date="2013-11" db="EMBL/GenBank/DDBJ databases">
        <title>Draft genome of the bovine lungworm Dictyocaulus viviparus.</title>
        <authorList>
            <person name="Mitreva M."/>
        </authorList>
    </citation>
    <scope>NUCLEOTIDE SEQUENCE [LARGE SCALE GENOMIC DNA]</scope>
    <source>
        <strain evidence="1 2">HannoverDv2000</strain>
    </source>
</reference>
<name>A0A0D8XY80_DICVI</name>
<proteinExistence type="predicted"/>
<accession>A0A0D8XY80</accession>
<protein>
    <submittedName>
        <fullName evidence="1">Uncharacterized protein</fullName>
    </submittedName>
</protein>
<dbReference type="EMBL" id="KN716313">
    <property type="protein sequence ID" value="KJH47311.1"/>
    <property type="molecule type" value="Genomic_DNA"/>
</dbReference>
<dbReference type="AlphaFoldDB" id="A0A0D8XY80"/>
<reference evidence="2" key="2">
    <citation type="journal article" date="2016" name="Sci. Rep.">
        <title>Dictyocaulus viviparus genome, variome and transcriptome elucidate lungworm biology and support future intervention.</title>
        <authorList>
            <person name="McNulty S.N."/>
            <person name="Strube C."/>
            <person name="Rosa B.A."/>
            <person name="Martin J.C."/>
            <person name="Tyagi R."/>
            <person name="Choi Y.J."/>
            <person name="Wang Q."/>
            <person name="Hallsworth Pepin K."/>
            <person name="Zhang X."/>
            <person name="Ozersky P."/>
            <person name="Wilson R.K."/>
            <person name="Sternberg P.W."/>
            <person name="Gasser R.B."/>
            <person name="Mitreva M."/>
        </authorList>
    </citation>
    <scope>NUCLEOTIDE SEQUENCE [LARGE SCALE GENOMIC DNA]</scope>
    <source>
        <strain evidence="2">HannoverDv2000</strain>
    </source>
</reference>